<dbReference type="EMBL" id="ABVL01000008">
    <property type="protein sequence ID" value="EDY19436.1"/>
    <property type="molecule type" value="Genomic_DNA"/>
</dbReference>
<dbReference type="Pfam" id="PF07583">
    <property type="entry name" value="PSCyt2"/>
    <property type="match status" value="1"/>
</dbReference>
<dbReference type="Proteomes" id="UP000005824">
    <property type="component" value="Unassembled WGS sequence"/>
</dbReference>
<proteinExistence type="predicted"/>
<name>B4D2J6_9BACT</name>
<dbReference type="InParanoid" id="B4D2J6"/>
<dbReference type="InterPro" id="IPR011444">
    <property type="entry name" value="DUF1549"/>
</dbReference>
<evidence type="ECO:0000313" key="4">
    <source>
        <dbReference type="Proteomes" id="UP000005824"/>
    </source>
</evidence>
<dbReference type="RefSeq" id="WP_006980446.1">
    <property type="nucleotide sequence ID" value="NZ_ABVL01000008.1"/>
</dbReference>
<dbReference type="Pfam" id="PF07587">
    <property type="entry name" value="PSD1"/>
    <property type="match status" value="1"/>
</dbReference>
<dbReference type="AlphaFoldDB" id="B4D2J6"/>
<reference evidence="3 4" key="1">
    <citation type="journal article" date="2011" name="J. Bacteriol.">
        <title>Genome sequence of Chthoniobacter flavus Ellin428, an aerobic heterotrophic soil bacterium.</title>
        <authorList>
            <person name="Kant R."/>
            <person name="van Passel M.W."/>
            <person name="Palva A."/>
            <person name="Lucas S."/>
            <person name="Lapidus A."/>
            <person name="Glavina Del Rio T."/>
            <person name="Dalin E."/>
            <person name="Tice H."/>
            <person name="Bruce D."/>
            <person name="Goodwin L."/>
            <person name="Pitluck S."/>
            <person name="Larimer F.W."/>
            <person name="Land M.L."/>
            <person name="Hauser L."/>
            <person name="Sangwan P."/>
            <person name="de Vos W.M."/>
            <person name="Janssen P.H."/>
            <person name="Smidt H."/>
        </authorList>
    </citation>
    <scope>NUCLEOTIDE SEQUENCE [LARGE SCALE GENOMIC DNA]</scope>
    <source>
        <strain evidence="3 4">Ellin428</strain>
    </source>
</reference>
<dbReference type="STRING" id="497964.CfE428DRAFT_3121"/>
<protein>
    <recommendedName>
        <fullName evidence="5">Cytochrome c domain-containing protein</fullName>
    </recommendedName>
</protein>
<dbReference type="InterPro" id="IPR022655">
    <property type="entry name" value="DUF1553"/>
</dbReference>
<sequence>MKWADLLKIEQRQLDYDGMRVFHDWIRDSIAKNKPLDQFAREIIAARGSTLNDPPANWWRANRDPETRADSTARVFLGTQLKCAQCHNHPFERWTQDDYYNWARLFARIDYQLSGIKGTDKSDKNEFKGDQTILIKPKAYFLNARTNQPAEPRFLGVAEPPKISDDHDELLALADWLPHSPMFARMQVNRVWFNLLGRGLVDPVDDFRESNPPAHPELLEALAQDFVKHGYDLHWLIRTITVSRVYQLSDVPNATNADDQDNNSHSIVRRLSAEQLLDSCSAVLATPLPLEKENVRPGITRVAQMAEGRKHYKPLTTSIDKFEASFGKPPRLIASDCERSNETAMPQVFQLISGPLLHQLITRPDNRLGQLLAAEKDDTKIVDQLFWTIITRAPTEAESSRCTGLLSSGSDKDRRKAAEDIAWALLNSKEFIFRQ</sequence>
<dbReference type="eggNOG" id="COG5492">
    <property type="taxonomic scope" value="Bacteria"/>
</dbReference>
<evidence type="ECO:0000313" key="3">
    <source>
        <dbReference type="EMBL" id="EDY19436.1"/>
    </source>
</evidence>
<accession>B4D2J6</accession>
<feature type="domain" description="DUF1549" evidence="1">
    <location>
        <begin position="2"/>
        <end position="110"/>
    </location>
</feature>
<gene>
    <name evidence="3" type="ORF">CfE428DRAFT_3121</name>
</gene>
<dbReference type="PANTHER" id="PTHR35889">
    <property type="entry name" value="CYCLOINULO-OLIGOSACCHARIDE FRUCTANOTRANSFERASE-RELATED"/>
    <property type="match status" value="1"/>
</dbReference>
<organism evidence="3 4">
    <name type="scientific">Chthoniobacter flavus Ellin428</name>
    <dbReference type="NCBI Taxonomy" id="497964"/>
    <lineage>
        <taxon>Bacteria</taxon>
        <taxon>Pseudomonadati</taxon>
        <taxon>Verrucomicrobiota</taxon>
        <taxon>Spartobacteria</taxon>
        <taxon>Chthoniobacterales</taxon>
        <taxon>Chthoniobacteraceae</taxon>
        <taxon>Chthoniobacter</taxon>
    </lineage>
</organism>
<evidence type="ECO:0008006" key="5">
    <source>
        <dbReference type="Google" id="ProtNLM"/>
    </source>
</evidence>
<evidence type="ECO:0000259" key="2">
    <source>
        <dbReference type="Pfam" id="PF07587"/>
    </source>
</evidence>
<feature type="domain" description="DUF1553" evidence="2">
    <location>
        <begin position="171"/>
        <end position="404"/>
    </location>
</feature>
<comment type="caution">
    <text evidence="3">The sequence shown here is derived from an EMBL/GenBank/DDBJ whole genome shotgun (WGS) entry which is preliminary data.</text>
</comment>
<keyword evidence="4" id="KW-1185">Reference proteome</keyword>
<evidence type="ECO:0000259" key="1">
    <source>
        <dbReference type="Pfam" id="PF07583"/>
    </source>
</evidence>
<dbReference type="PANTHER" id="PTHR35889:SF3">
    <property type="entry name" value="F-BOX DOMAIN-CONTAINING PROTEIN"/>
    <property type="match status" value="1"/>
</dbReference>